<proteinExistence type="predicted"/>
<protein>
    <submittedName>
        <fullName evidence="2">Uncharacterized protein</fullName>
    </submittedName>
</protein>
<accession>A0ABP9Z315</accession>
<comment type="caution">
    <text evidence="2">The sequence shown here is derived from an EMBL/GenBank/DDBJ whole genome shotgun (WGS) entry which is preliminary data.</text>
</comment>
<dbReference type="EMBL" id="BAABUK010000017">
    <property type="protein sequence ID" value="GAA5813502.1"/>
    <property type="molecule type" value="Genomic_DNA"/>
</dbReference>
<keyword evidence="3" id="KW-1185">Reference proteome</keyword>
<evidence type="ECO:0000313" key="2">
    <source>
        <dbReference type="EMBL" id="GAA5813502.1"/>
    </source>
</evidence>
<reference evidence="2 3" key="1">
    <citation type="submission" date="2024-04" db="EMBL/GenBank/DDBJ databases">
        <title>genome sequences of Mucor flavus KT1a and Helicostylum pulchrum KT1b strains isolated from the surface of a dry-aged beef.</title>
        <authorList>
            <person name="Toyotome T."/>
            <person name="Hosono M."/>
            <person name="Torimaru M."/>
            <person name="Fukuda K."/>
            <person name="Mikami N."/>
        </authorList>
    </citation>
    <scope>NUCLEOTIDE SEQUENCE [LARGE SCALE GENOMIC DNA]</scope>
    <source>
        <strain evidence="2 3">KT1a</strain>
    </source>
</reference>
<feature type="region of interest" description="Disordered" evidence="1">
    <location>
        <begin position="458"/>
        <end position="485"/>
    </location>
</feature>
<sequence>MSDIVDKYASKLTTFKLSEFLNHEKHFIVKMDYNIVVDWKNLKQYWCSVCESYSISHKKKFIKDSNVIDWDGIASQITQKHMEMDARQAHYDIHAKINKEVADELASPFAQTVAIVEKGFIIRAKIDEYRRNANYINELHCQDLLYYGVIDLVKNGDCATASILKEELEELTAYMKDHLKIEYKKSKTMKKYAKKLLKHIPDMKKLVKEEKKRVRGLPLTSSVQPVDRKDMKCVVKIVKLLVQVTNNGDRQNWLKEEMTEAEFVARFTTPLMDLILKPCSTKMTFKPGEQKLQIVKDYENSALTEDKTRLPGPNIDGIIKNIDLDIPLYLVEVSGSPNSPAENYSHYKGDRNKLAKNLKYLFKIIISMKNVPSFESSCKIKLFGIHLYSDQVYVYSLSMPIWDVFVFNLEFKFDIPVKPTLFPSTLPTFISKLFQVGELLDNFSNKLETFLSINDYESSSFSDSDKSTFSNPKVSPKKRKHHQDN</sequence>
<gene>
    <name evidence="2" type="ORF">MFLAVUS_006980</name>
</gene>
<name>A0ABP9Z315_9FUNG</name>
<evidence type="ECO:0000256" key="1">
    <source>
        <dbReference type="SAM" id="MobiDB-lite"/>
    </source>
</evidence>
<evidence type="ECO:0000313" key="3">
    <source>
        <dbReference type="Proteomes" id="UP001473302"/>
    </source>
</evidence>
<feature type="compositionally biased region" description="Low complexity" evidence="1">
    <location>
        <begin position="458"/>
        <end position="470"/>
    </location>
</feature>
<feature type="compositionally biased region" description="Basic residues" evidence="1">
    <location>
        <begin position="475"/>
        <end position="485"/>
    </location>
</feature>
<organism evidence="2 3">
    <name type="scientific">Mucor flavus</name>
    <dbReference type="NCBI Taxonomy" id="439312"/>
    <lineage>
        <taxon>Eukaryota</taxon>
        <taxon>Fungi</taxon>
        <taxon>Fungi incertae sedis</taxon>
        <taxon>Mucoromycota</taxon>
        <taxon>Mucoromycotina</taxon>
        <taxon>Mucoromycetes</taxon>
        <taxon>Mucorales</taxon>
        <taxon>Mucorineae</taxon>
        <taxon>Mucoraceae</taxon>
        <taxon>Mucor</taxon>
    </lineage>
</organism>
<dbReference type="Proteomes" id="UP001473302">
    <property type="component" value="Unassembled WGS sequence"/>
</dbReference>